<dbReference type="GO" id="GO:0042372">
    <property type="term" value="P:phylloquinone biosynthetic process"/>
    <property type="evidence" value="ECO:0007669"/>
    <property type="project" value="TreeGrafter"/>
</dbReference>
<evidence type="ECO:0000259" key="3">
    <source>
        <dbReference type="Pfam" id="PF03061"/>
    </source>
</evidence>
<comment type="caution">
    <text evidence="4">The sequence shown here is derived from an EMBL/GenBank/DDBJ whole genome shotgun (WGS) entry which is preliminary data.</text>
</comment>
<dbReference type="SUPFAM" id="SSF54637">
    <property type="entry name" value="Thioesterase/thiol ester dehydrase-isomerase"/>
    <property type="match status" value="1"/>
</dbReference>
<accession>A0A4S4DTH2</accession>
<evidence type="ECO:0000313" key="5">
    <source>
        <dbReference type="Proteomes" id="UP000306102"/>
    </source>
</evidence>
<dbReference type="GO" id="GO:0005777">
    <property type="term" value="C:peroxisome"/>
    <property type="evidence" value="ECO:0007669"/>
    <property type="project" value="TreeGrafter"/>
</dbReference>
<organism evidence="4 5">
    <name type="scientific">Camellia sinensis var. sinensis</name>
    <name type="common">China tea</name>
    <dbReference type="NCBI Taxonomy" id="542762"/>
    <lineage>
        <taxon>Eukaryota</taxon>
        <taxon>Viridiplantae</taxon>
        <taxon>Streptophyta</taxon>
        <taxon>Embryophyta</taxon>
        <taxon>Tracheophyta</taxon>
        <taxon>Spermatophyta</taxon>
        <taxon>Magnoliopsida</taxon>
        <taxon>eudicotyledons</taxon>
        <taxon>Gunneridae</taxon>
        <taxon>Pentapetalae</taxon>
        <taxon>asterids</taxon>
        <taxon>Ericales</taxon>
        <taxon>Theaceae</taxon>
        <taxon>Camellia</taxon>
    </lineage>
</organism>
<dbReference type="AlphaFoldDB" id="A0A4S4DTH2"/>
<keyword evidence="1" id="KW-0378">Hydrolase</keyword>
<reference evidence="4 5" key="1">
    <citation type="journal article" date="2018" name="Proc. Natl. Acad. Sci. U.S.A.">
        <title>Draft genome sequence of Camellia sinensis var. sinensis provides insights into the evolution of the tea genome and tea quality.</title>
        <authorList>
            <person name="Wei C."/>
            <person name="Yang H."/>
            <person name="Wang S."/>
            <person name="Zhao J."/>
            <person name="Liu C."/>
            <person name="Gao L."/>
            <person name="Xia E."/>
            <person name="Lu Y."/>
            <person name="Tai Y."/>
            <person name="She G."/>
            <person name="Sun J."/>
            <person name="Cao H."/>
            <person name="Tong W."/>
            <person name="Gao Q."/>
            <person name="Li Y."/>
            <person name="Deng W."/>
            <person name="Jiang X."/>
            <person name="Wang W."/>
            <person name="Chen Q."/>
            <person name="Zhang S."/>
            <person name="Li H."/>
            <person name="Wu J."/>
            <person name="Wang P."/>
            <person name="Li P."/>
            <person name="Shi C."/>
            <person name="Zheng F."/>
            <person name="Jian J."/>
            <person name="Huang B."/>
            <person name="Shan D."/>
            <person name="Shi M."/>
            <person name="Fang C."/>
            <person name="Yue Y."/>
            <person name="Li F."/>
            <person name="Li D."/>
            <person name="Wei S."/>
            <person name="Han B."/>
            <person name="Jiang C."/>
            <person name="Yin Y."/>
            <person name="Xia T."/>
            <person name="Zhang Z."/>
            <person name="Bennetzen J.L."/>
            <person name="Zhao S."/>
            <person name="Wan X."/>
        </authorList>
    </citation>
    <scope>NUCLEOTIDE SEQUENCE [LARGE SCALE GENOMIC DNA]</scope>
    <source>
        <strain evidence="5">cv. Shuchazao</strain>
        <tissue evidence="4">Leaf</tissue>
    </source>
</reference>
<dbReference type="STRING" id="542762.A0A4S4DTH2"/>
<dbReference type="EMBL" id="SDRB02010414">
    <property type="protein sequence ID" value="THG06540.1"/>
    <property type="molecule type" value="Genomic_DNA"/>
</dbReference>
<feature type="compositionally biased region" description="Basic and acidic residues" evidence="2">
    <location>
        <begin position="350"/>
        <end position="368"/>
    </location>
</feature>
<evidence type="ECO:0000313" key="4">
    <source>
        <dbReference type="EMBL" id="THG06540.1"/>
    </source>
</evidence>
<evidence type="ECO:0000256" key="1">
    <source>
        <dbReference type="ARBA" id="ARBA00022801"/>
    </source>
</evidence>
<feature type="region of interest" description="Disordered" evidence="2">
    <location>
        <begin position="301"/>
        <end position="381"/>
    </location>
</feature>
<dbReference type="PANTHER" id="PTHR43240">
    <property type="entry name" value="1,4-DIHYDROXY-2-NAPHTHOYL-COA THIOESTERASE 1"/>
    <property type="match status" value="1"/>
</dbReference>
<proteinExistence type="predicted"/>
<dbReference type="InterPro" id="IPR003736">
    <property type="entry name" value="PAAI_dom"/>
</dbReference>
<feature type="domain" description="Thioesterase" evidence="3">
    <location>
        <begin position="242"/>
        <end position="303"/>
    </location>
</feature>
<dbReference type="InterPro" id="IPR006683">
    <property type="entry name" value="Thioestr_dom"/>
</dbReference>
<dbReference type="Pfam" id="PF03061">
    <property type="entry name" value="4HBT"/>
    <property type="match status" value="1"/>
</dbReference>
<dbReference type="CDD" id="cd03443">
    <property type="entry name" value="PaaI_thioesterase"/>
    <property type="match status" value="1"/>
</dbReference>
<sequence>MRGTITFQLAPGELTYVSLPSSRCLVNWHFIVERCVIDLPCLRQNSSNKKWGRDMSFIWNRTLPASSFAFDSIIPLAKSSKLLSILSLVCSSMSKEKSAADNPKTADSVSRRRSFLIIGQVSSPASSKRASTGLPTIPLLFTIDSRLNLPPIHGEGPLSDSIEGNFLGPVYSPIAVPRKFATIDSILSEIKMEFQSPPPPPPSKTEALDFPLHAIGFEIQDLSPDKVTGRLQVTHKSCQPFKVLHGGVSALIAESMASIGAHMASGLQWVAGIHLSINHLKRAELGDLVYAEATPINVGKTIQKKRRKKEEKEEREEEKNERRRKKKKNWTGGGGGGRGKGQRRGLRGRGGGDGEAATRRRRGDDRAEAMAGGGAAISSSSSPLFSFSLLFYLIRGI</sequence>
<dbReference type="Proteomes" id="UP000306102">
    <property type="component" value="Unassembled WGS sequence"/>
</dbReference>
<dbReference type="InterPro" id="IPR029069">
    <property type="entry name" value="HotDog_dom_sf"/>
</dbReference>
<name>A0A4S4DTH2_CAMSN</name>
<keyword evidence="5" id="KW-1185">Reference proteome</keyword>
<dbReference type="NCBIfam" id="TIGR00369">
    <property type="entry name" value="unchar_dom_1"/>
    <property type="match status" value="1"/>
</dbReference>
<gene>
    <name evidence="4" type="ORF">TEA_009588</name>
</gene>
<protein>
    <recommendedName>
        <fullName evidence="3">Thioesterase domain-containing protein</fullName>
    </recommendedName>
</protein>
<evidence type="ECO:0000256" key="2">
    <source>
        <dbReference type="SAM" id="MobiDB-lite"/>
    </source>
</evidence>
<dbReference type="GO" id="GO:0061522">
    <property type="term" value="F:1,4-dihydroxy-2-naphthoyl-CoA thioesterase activity"/>
    <property type="evidence" value="ECO:0007669"/>
    <property type="project" value="TreeGrafter"/>
</dbReference>
<dbReference type="Gene3D" id="3.10.129.10">
    <property type="entry name" value="Hotdog Thioesterase"/>
    <property type="match status" value="1"/>
</dbReference>
<dbReference type="PANTHER" id="PTHR43240:SF5">
    <property type="entry name" value="1,4-DIHYDROXY-2-NAPHTHOYL-COA THIOESTERASE 1"/>
    <property type="match status" value="1"/>
</dbReference>